<dbReference type="RefSeq" id="WP_110031062.1">
    <property type="nucleotide sequence ID" value="NZ_QGTR01000001.1"/>
</dbReference>
<dbReference type="PANTHER" id="PTHR43805">
    <property type="entry name" value="GLYCEROPHOSPHORYL DIESTER PHOSPHODIESTERASE"/>
    <property type="match status" value="1"/>
</dbReference>
<organism evidence="3 4">
    <name type="scientific">Hoeflea marina</name>
    <dbReference type="NCBI Taxonomy" id="274592"/>
    <lineage>
        <taxon>Bacteria</taxon>
        <taxon>Pseudomonadati</taxon>
        <taxon>Pseudomonadota</taxon>
        <taxon>Alphaproteobacteria</taxon>
        <taxon>Hyphomicrobiales</taxon>
        <taxon>Rhizobiaceae</taxon>
        <taxon>Hoeflea</taxon>
    </lineage>
</organism>
<feature type="signal peptide" evidence="1">
    <location>
        <begin position="1"/>
        <end position="20"/>
    </location>
</feature>
<keyword evidence="4" id="KW-1185">Reference proteome</keyword>
<dbReference type="GO" id="GO:0008081">
    <property type="term" value="F:phosphoric diester hydrolase activity"/>
    <property type="evidence" value="ECO:0007669"/>
    <property type="project" value="InterPro"/>
</dbReference>
<dbReference type="Pfam" id="PF03009">
    <property type="entry name" value="GDPD"/>
    <property type="match status" value="1"/>
</dbReference>
<dbReference type="PANTHER" id="PTHR43805:SF1">
    <property type="entry name" value="GP-PDE DOMAIN-CONTAINING PROTEIN"/>
    <property type="match status" value="1"/>
</dbReference>
<dbReference type="EMBL" id="QGTR01000001">
    <property type="protein sequence ID" value="PWW03595.1"/>
    <property type="molecule type" value="Genomic_DNA"/>
</dbReference>
<dbReference type="InterPro" id="IPR017946">
    <property type="entry name" value="PLC-like_Pdiesterase_TIM-brl"/>
</dbReference>
<evidence type="ECO:0000259" key="2">
    <source>
        <dbReference type="PROSITE" id="PS51704"/>
    </source>
</evidence>
<gene>
    <name evidence="3" type="ORF">DFR52_101280</name>
</gene>
<dbReference type="AlphaFoldDB" id="A0A317PS85"/>
<protein>
    <submittedName>
        <fullName evidence="3">Glycerophosphoryl diester phosphodiesterase</fullName>
    </submittedName>
</protein>
<dbReference type="Gene3D" id="3.20.20.190">
    <property type="entry name" value="Phosphatidylinositol (PI) phosphodiesterase"/>
    <property type="match status" value="1"/>
</dbReference>
<dbReference type="InterPro" id="IPR030395">
    <property type="entry name" value="GP_PDE_dom"/>
</dbReference>
<dbReference type="SUPFAM" id="SSF51695">
    <property type="entry name" value="PLC-like phosphodiesterases"/>
    <property type="match status" value="1"/>
</dbReference>
<dbReference type="GO" id="GO:0006629">
    <property type="term" value="P:lipid metabolic process"/>
    <property type="evidence" value="ECO:0007669"/>
    <property type="project" value="InterPro"/>
</dbReference>
<evidence type="ECO:0000256" key="1">
    <source>
        <dbReference type="SAM" id="SignalP"/>
    </source>
</evidence>
<dbReference type="Proteomes" id="UP000246352">
    <property type="component" value="Unassembled WGS sequence"/>
</dbReference>
<evidence type="ECO:0000313" key="4">
    <source>
        <dbReference type="Proteomes" id="UP000246352"/>
    </source>
</evidence>
<name>A0A317PS85_9HYPH</name>
<feature type="domain" description="GP-PDE" evidence="2">
    <location>
        <begin position="54"/>
        <end position="321"/>
    </location>
</feature>
<evidence type="ECO:0000313" key="3">
    <source>
        <dbReference type="EMBL" id="PWW03595.1"/>
    </source>
</evidence>
<sequence length="325" mass="35279">MRKRSKLLIGLALVAAAVWANNTSLLAPSIDGETRLLAHRGVHQDFDRTGLTNETCTAERILPPVAPEIENTIASMRAAFEMGAGVVELDVHPTTDGGFAVFHDWTLDCRTNGSGKTRDHDMAYLTSLDIGYGYTFDGGRTFPLRGKGVGLMPTLAEVMREFPDGRFLVNFKSRDEEEGRRFAELMEANPSWRPAIWGVYGGEEPTAVAVELMPDMIGVTPKSAKSCLAGYLALGWSGYVPAACRRAIVLVPIDVAPWLWGWPDRFTARMHRAGSEVVLRGPIAGEAAGDGIDTQQLAARVPPGFAGLVWTNNIAAVRPTLDAMR</sequence>
<proteinExistence type="predicted"/>
<accession>A0A317PS85</accession>
<dbReference type="OrthoDB" id="9795622at2"/>
<feature type="chain" id="PRO_5016393336" evidence="1">
    <location>
        <begin position="21"/>
        <end position="325"/>
    </location>
</feature>
<dbReference type="PROSITE" id="PS51704">
    <property type="entry name" value="GP_PDE"/>
    <property type="match status" value="1"/>
</dbReference>
<reference evidence="3 4" key="1">
    <citation type="submission" date="2018-05" db="EMBL/GenBank/DDBJ databases">
        <title>Genomic Encyclopedia of Type Strains, Phase IV (KMG-IV): sequencing the most valuable type-strain genomes for metagenomic binning, comparative biology and taxonomic classification.</title>
        <authorList>
            <person name="Goeker M."/>
        </authorList>
    </citation>
    <scope>NUCLEOTIDE SEQUENCE [LARGE SCALE GENOMIC DNA]</scope>
    <source>
        <strain evidence="3 4">DSM 16791</strain>
    </source>
</reference>
<keyword evidence="1" id="KW-0732">Signal</keyword>
<comment type="caution">
    <text evidence="3">The sequence shown here is derived from an EMBL/GenBank/DDBJ whole genome shotgun (WGS) entry which is preliminary data.</text>
</comment>